<name>A0A2M7BTE8_9BACT</name>
<reference evidence="2" key="1">
    <citation type="submission" date="2017-09" db="EMBL/GenBank/DDBJ databases">
        <title>Depth-based differentiation of microbial function through sediment-hosted aquifers and enrichment of novel symbionts in the deep terrestrial subsurface.</title>
        <authorList>
            <person name="Probst A.J."/>
            <person name="Ladd B."/>
            <person name="Jarett J.K."/>
            <person name="Geller-Mcgrath D.E."/>
            <person name="Sieber C.M.K."/>
            <person name="Emerson J.B."/>
            <person name="Anantharaman K."/>
            <person name="Thomas B.C."/>
            <person name="Malmstrom R."/>
            <person name="Stieglmeier M."/>
            <person name="Klingl A."/>
            <person name="Woyke T."/>
            <person name="Ryan C.M."/>
            <person name="Banfield J.F."/>
        </authorList>
    </citation>
    <scope>NUCLEOTIDE SEQUENCE [LARGE SCALE GENOMIC DNA]</scope>
</reference>
<comment type="caution">
    <text evidence="1">The sequence shown here is derived from an EMBL/GenBank/DDBJ whole genome shotgun (WGS) entry which is preliminary data.</text>
</comment>
<sequence length="85" mass="9579">MLTQKVQITLTPEEVAALSIKSKALGYNVTKYIKFIVSSKAQEVVEHYPTYKMPTKMEKKVLQAIADRKVGKTVKLNKVEDLLAI</sequence>
<gene>
    <name evidence="1" type="ORF">COS52_01090</name>
</gene>
<evidence type="ECO:0000313" key="2">
    <source>
        <dbReference type="Proteomes" id="UP000230119"/>
    </source>
</evidence>
<proteinExistence type="predicted"/>
<dbReference type="Proteomes" id="UP000230119">
    <property type="component" value="Unassembled WGS sequence"/>
</dbReference>
<evidence type="ECO:0000313" key="1">
    <source>
        <dbReference type="EMBL" id="PIV08755.1"/>
    </source>
</evidence>
<protein>
    <submittedName>
        <fullName evidence="1">Uncharacterized protein</fullName>
    </submittedName>
</protein>
<dbReference type="AlphaFoldDB" id="A0A2M7BTE8"/>
<dbReference type="EMBL" id="PEVA01000043">
    <property type="protein sequence ID" value="PIV08755.1"/>
    <property type="molecule type" value="Genomic_DNA"/>
</dbReference>
<organism evidence="1 2">
    <name type="scientific">Candidatus Roizmanbacteria bacterium CG03_land_8_20_14_0_80_39_12</name>
    <dbReference type="NCBI Taxonomy" id="1974847"/>
    <lineage>
        <taxon>Bacteria</taxon>
        <taxon>Candidatus Roizmaniibacteriota</taxon>
    </lineage>
</organism>
<accession>A0A2M7BTE8</accession>